<evidence type="ECO:0000313" key="1">
    <source>
        <dbReference type="EMBL" id="PKU33237.1"/>
    </source>
</evidence>
<reference evidence="2" key="2">
    <citation type="submission" date="2017-12" db="EMBL/GenBank/DDBJ databases">
        <title>Genome sequence of the Bar-tailed Godwit (Limosa lapponica baueri).</title>
        <authorList>
            <person name="Lima N.C.B."/>
            <person name="Parody-Merino A.M."/>
            <person name="Battley P.F."/>
            <person name="Fidler A.E."/>
            <person name="Prosdocimi F."/>
        </authorList>
    </citation>
    <scope>NUCLEOTIDE SEQUENCE [LARGE SCALE GENOMIC DNA]</scope>
</reference>
<accession>A0A2I0THE8</accession>
<dbReference type="EMBL" id="KZ510313">
    <property type="protein sequence ID" value="PKU33237.1"/>
    <property type="molecule type" value="Genomic_DNA"/>
</dbReference>
<organism evidence="1 2">
    <name type="scientific">Limosa lapponica baueri</name>
    <dbReference type="NCBI Taxonomy" id="1758121"/>
    <lineage>
        <taxon>Eukaryota</taxon>
        <taxon>Metazoa</taxon>
        <taxon>Chordata</taxon>
        <taxon>Craniata</taxon>
        <taxon>Vertebrata</taxon>
        <taxon>Euteleostomi</taxon>
        <taxon>Archelosauria</taxon>
        <taxon>Archosauria</taxon>
        <taxon>Dinosauria</taxon>
        <taxon>Saurischia</taxon>
        <taxon>Theropoda</taxon>
        <taxon>Coelurosauria</taxon>
        <taxon>Aves</taxon>
        <taxon>Neognathae</taxon>
        <taxon>Neoaves</taxon>
        <taxon>Charadriiformes</taxon>
        <taxon>Scolopacidae</taxon>
        <taxon>Limosa</taxon>
    </lineage>
</organism>
<reference evidence="2" key="1">
    <citation type="submission" date="2017-11" db="EMBL/GenBank/DDBJ databases">
        <authorList>
            <person name="Lima N.C."/>
            <person name="Parody-Merino A.M."/>
            <person name="Battley P.F."/>
            <person name="Fidler A.E."/>
            <person name="Prosdocimi F."/>
        </authorList>
    </citation>
    <scope>NUCLEOTIDE SEQUENCE [LARGE SCALE GENOMIC DNA]</scope>
</reference>
<sequence length="116" mass="12522">MLTKSTTLFHGHVGSFKQIMPKVSHFHTSTDPSVGFSSGSAPAPQTWNPSIATSFTVTEETWLRSHPLPDGQLSRGAAHCLGHLRVLSLRQTVFGQRQATGKTCDGVNRHSSPISV</sequence>
<dbReference type="Proteomes" id="UP000233556">
    <property type="component" value="Unassembled WGS sequence"/>
</dbReference>
<proteinExistence type="predicted"/>
<evidence type="ECO:0000313" key="2">
    <source>
        <dbReference type="Proteomes" id="UP000233556"/>
    </source>
</evidence>
<name>A0A2I0THE8_LIMLA</name>
<protein>
    <submittedName>
        <fullName evidence="1">Uncharacterized protein</fullName>
    </submittedName>
</protein>
<gene>
    <name evidence="1" type="ORF">llap_16459</name>
</gene>
<dbReference type="AlphaFoldDB" id="A0A2I0THE8"/>
<keyword evidence="2" id="KW-1185">Reference proteome</keyword>